<proteinExistence type="predicted"/>
<evidence type="ECO:0000256" key="1">
    <source>
        <dbReference type="SAM" id="MobiDB-lite"/>
    </source>
</evidence>
<evidence type="ECO:0000313" key="2">
    <source>
        <dbReference type="EMBL" id="KAK3269291.1"/>
    </source>
</evidence>
<evidence type="ECO:0000313" key="3">
    <source>
        <dbReference type="Proteomes" id="UP001190700"/>
    </source>
</evidence>
<reference evidence="2 3" key="1">
    <citation type="journal article" date="2015" name="Genome Biol. Evol.">
        <title>Comparative Genomics of a Bacterivorous Green Alga Reveals Evolutionary Causalities and Consequences of Phago-Mixotrophic Mode of Nutrition.</title>
        <authorList>
            <person name="Burns J.A."/>
            <person name="Paasch A."/>
            <person name="Narechania A."/>
            <person name="Kim E."/>
        </authorList>
    </citation>
    <scope>NUCLEOTIDE SEQUENCE [LARGE SCALE GENOMIC DNA]</scope>
    <source>
        <strain evidence="2 3">PLY_AMNH</strain>
    </source>
</reference>
<dbReference type="EMBL" id="LGRX02011079">
    <property type="protein sequence ID" value="KAK3269291.1"/>
    <property type="molecule type" value="Genomic_DNA"/>
</dbReference>
<organism evidence="2 3">
    <name type="scientific">Cymbomonas tetramitiformis</name>
    <dbReference type="NCBI Taxonomy" id="36881"/>
    <lineage>
        <taxon>Eukaryota</taxon>
        <taxon>Viridiplantae</taxon>
        <taxon>Chlorophyta</taxon>
        <taxon>Pyramimonadophyceae</taxon>
        <taxon>Pyramimonadales</taxon>
        <taxon>Pyramimonadaceae</taxon>
        <taxon>Cymbomonas</taxon>
    </lineage>
</organism>
<comment type="caution">
    <text evidence="2">The sequence shown here is derived from an EMBL/GenBank/DDBJ whole genome shotgun (WGS) entry which is preliminary data.</text>
</comment>
<keyword evidence="3" id="KW-1185">Reference proteome</keyword>
<name>A0AAE0G0A0_9CHLO</name>
<feature type="region of interest" description="Disordered" evidence="1">
    <location>
        <begin position="106"/>
        <end position="149"/>
    </location>
</feature>
<accession>A0AAE0G0A0</accession>
<protein>
    <submittedName>
        <fullName evidence="2">Uncharacterized protein</fullName>
    </submittedName>
</protein>
<feature type="non-terminal residue" evidence="2">
    <location>
        <position position="214"/>
    </location>
</feature>
<dbReference type="AlphaFoldDB" id="A0AAE0G0A0"/>
<sequence>MGSALVPLVQPFCAMLLSDREDLARERSLLREVLLQAPLSKEALVMKAPEAVCALQRILAQCEADSRESGATGAAAGVAAEHTALQLLLMCNTVASLCLQSTSDTGARLSKAGQPPAPHASEQSSERIVPSPPPARTRPHRRDSTMPSRVVKHRTALDIAESLVQVADALTFRQQAGGMKTRAAGTVDLSQHTDARVVTLILQAKCRSLRSDFF</sequence>
<gene>
    <name evidence="2" type="ORF">CYMTET_22263</name>
</gene>
<dbReference type="Proteomes" id="UP001190700">
    <property type="component" value="Unassembled WGS sequence"/>
</dbReference>